<evidence type="ECO:0000313" key="3">
    <source>
        <dbReference type="Proteomes" id="UP000001959"/>
    </source>
</evidence>
<dbReference type="Proteomes" id="UP000001959">
    <property type="component" value="Chromosome"/>
</dbReference>
<sequence length="209" mass="23181">MKIQLFTFLAVVSVSCAASPQTTTSILAEDDGSCGSDRAALMSMDYWEFDQSPNGIQSVLRKPGCRTEGADLIRDYHAALREAGRPVTHDFPESKITFSDDGEVPLLYWHEGQVRAMEGDTPTAVELFRLSLKPPEENNAGWNEYVRANIAFLEGDFERLLNEREALSAMARPGYGDINLGVVNGLIACFGRTYLDAYTTAECDRRPMQ</sequence>
<evidence type="ECO:0000313" key="2">
    <source>
        <dbReference type="EMBL" id="ABI77713.1"/>
    </source>
</evidence>
<dbReference type="KEGG" id="hne:HNE_1273"/>
<dbReference type="STRING" id="228405.HNE_1273"/>
<evidence type="ECO:0000256" key="1">
    <source>
        <dbReference type="SAM" id="SignalP"/>
    </source>
</evidence>
<name>Q0C2Q2_HYPNA</name>
<dbReference type="RefSeq" id="WP_011646291.1">
    <property type="nucleotide sequence ID" value="NC_008358.1"/>
</dbReference>
<protein>
    <submittedName>
        <fullName evidence="2">Putative lipoprotein</fullName>
    </submittedName>
</protein>
<dbReference type="eggNOG" id="ENOG5033K4X">
    <property type="taxonomic scope" value="Bacteria"/>
</dbReference>
<feature type="signal peptide" evidence="1">
    <location>
        <begin position="1"/>
        <end position="17"/>
    </location>
</feature>
<gene>
    <name evidence="2" type="ordered locus">HNE_1273</name>
</gene>
<keyword evidence="2" id="KW-0449">Lipoprotein</keyword>
<dbReference type="HOGENOM" id="CLU_112441_0_0_5"/>
<organism evidence="2 3">
    <name type="scientific">Hyphomonas neptunium (strain ATCC 15444)</name>
    <dbReference type="NCBI Taxonomy" id="228405"/>
    <lineage>
        <taxon>Bacteria</taxon>
        <taxon>Pseudomonadati</taxon>
        <taxon>Pseudomonadota</taxon>
        <taxon>Alphaproteobacteria</taxon>
        <taxon>Hyphomonadales</taxon>
        <taxon>Hyphomonadaceae</taxon>
        <taxon>Hyphomonas</taxon>
    </lineage>
</organism>
<reference evidence="2 3" key="1">
    <citation type="journal article" date="2006" name="J. Bacteriol.">
        <title>Comparative genomic evidence for a close relationship between the dimorphic prosthecate bacteria Hyphomonas neptunium and Caulobacter crescentus.</title>
        <authorList>
            <person name="Badger J.H."/>
            <person name="Hoover T.R."/>
            <person name="Brun Y.V."/>
            <person name="Weiner R.M."/>
            <person name="Laub M.T."/>
            <person name="Alexandre G."/>
            <person name="Mrazek J."/>
            <person name="Ren Q."/>
            <person name="Paulsen I.T."/>
            <person name="Nelson K.E."/>
            <person name="Khouri H.M."/>
            <person name="Radune D."/>
            <person name="Sosa J."/>
            <person name="Dodson R.J."/>
            <person name="Sullivan S.A."/>
            <person name="Rosovitz M.J."/>
            <person name="Madupu R."/>
            <person name="Brinkac L.M."/>
            <person name="Durkin A.S."/>
            <person name="Daugherty S.C."/>
            <person name="Kothari S.P."/>
            <person name="Giglio M.G."/>
            <person name="Zhou L."/>
            <person name="Haft D.H."/>
            <person name="Selengut J.D."/>
            <person name="Davidsen T.M."/>
            <person name="Yang Q."/>
            <person name="Zafar N."/>
            <person name="Ward N.L."/>
        </authorList>
    </citation>
    <scope>NUCLEOTIDE SEQUENCE [LARGE SCALE GENOMIC DNA]</scope>
    <source>
        <strain evidence="2 3">ATCC 15444</strain>
    </source>
</reference>
<accession>Q0C2Q2</accession>
<dbReference type="AlphaFoldDB" id="Q0C2Q2"/>
<keyword evidence="1" id="KW-0732">Signal</keyword>
<dbReference type="EMBL" id="CP000158">
    <property type="protein sequence ID" value="ABI77713.1"/>
    <property type="molecule type" value="Genomic_DNA"/>
</dbReference>
<feature type="chain" id="PRO_5004169676" evidence="1">
    <location>
        <begin position="18"/>
        <end position="209"/>
    </location>
</feature>
<dbReference type="PROSITE" id="PS51257">
    <property type="entry name" value="PROKAR_LIPOPROTEIN"/>
    <property type="match status" value="1"/>
</dbReference>
<keyword evidence="3" id="KW-1185">Reference proteome</keyword>
<proteinExistence type="predicted"/>